<dbReference type="AlphaFoldDB" id="A0AAJ0B679"/>
<proteinExistence type="predicted"/>
<organism evidence="6 7">
    <name type="scientific">Echria macrotheca</name>
    <dbReference type="NCBI Taxonomy" id="438768"/>
    <lineage>
        <taxon>Eukaryota</taxon>
        <taxon>Fungi</taxon>
        <taxon>Dikarya</taxon>
        <taxon>Ascomycota</taxon>
        <taxon>Pezizomycotina</taxon>
        <taxon>Sordariomycetes</taxon>
        <taxon>Sordariomycetidae</taxon>
        <taxon>Sordariales</taxon>
        <taxon>Schizotheciaceae</taxon>
        <taxon>Echria</taxon>
    </lineage>
</organism>
<gene>
    <name evidence="6" type="ORF">QBC47DRAFT_350421</name>
</gene>
<dbReference type="PANTHER" id="PTHR11474:SF125">
    <property type="entry name" value="N-ACETYL-6-HYDROXYTRYPTOPHAN OXIDASE IVOB-RELATED"/>
    <property type="match status" value="1"/>
</dbReference>
<evidence type="ECO:0000313" key="6">
    <source>
        <dbReference type="EMBL" id="KAK1752282.1"/>
    </source>
</evidence>
<feature type="signal peptide" evidence="3">
    <location>
        <begin position="1"/>
        <end position="21"/>
    </location>
</feature>
<dbReference type="GO" id="GO:0046872">
    <property type="term" value="F:metal ion binding"/>
    <property type="evidence" value="ECO:0007669"/>
    <property type="project" value="UniProtKB-KW"/>
</dbReference>
<dbReference type="Proteomes" id="UP001239445">
    <property type="component" value="Unassembled WGS sequence"/>
</dbReference>
<keyword evidence="7" id="KW-1185">Reference proteome</keyword>
<dbReference type="InterPro" id="IPR002227">
    <property type="entry name" value="Tyrosinase_Cu-bd"/>
</dbReference>
<dbReference type="Gene3D" id="1.10.1280.10">
    <property type="entry name" value="Di-copper center containing domain from catechol oxidase"/>
    <property type="match status" value="1"/>
</dbReference>
<dbReference type="InterPro" id="IPR050316">
    <property type="entry name" value="Tyrosinase/Hemocyanin"/>
</dbReference>
<evidence type="ECO:0000313" key="7">
    <source>
        <dbReference type="Proteomes" id="UP001239445"/>
    </source>
</evidence>
<dbReference type="EMBL" id="MU839840">
    <property type="protein sequence ID" value="KAK1752282.1"/>
    <property type="molecule type" value="Genomic_DNA"/>
</dbReference>
<evidence type="ECO:0000259" key="5">
    <source>
        <dbReference type="PROSITE" id="PS00498"/>
    </source>
</evidence>
<dbReference type="Pfam" id="PF00264">
    <property type="entry name" value="Tyrosinase"/>
    <property type="match status" value="1"/>
</dbReference>
<name>A0AAJ0B679_9PEZI</name>
<feature type="domain" description="Tyrosinase copper-binding" evidence="4">
    <location>
        <begin position="144"/>
        <end position="161"/>
    </location>
</feature>
<keyword evidence="2" id="KW-0560">Oxidoreductase</keyword>
<evidence type="ECO:0000259" key="4">
    <source>
        <dbReference type="PROSITE" id="PS00497"/>
    </source>
</evidence>
<sequence length="419" mass="45491">MKQLTWLLWAVPLLLSGTTNAADASTSSTAAASKKVPSSSDFSAAQISSGDALTYLSQLAKNNSDSVAASAASAKMRRGVCSPANVRIRREWRTLSKNDRKAYINAVKCLRTKPSLLAPGVAPGSVSLYDDFVAIHLMQTLTIHLTATFLTWHRYFTWTYEEHLRNDCGYTGTVPYWEWGLDVNNPAASPVFDGSDTSLGGNGQFFSHPGMILTEPFNATALIPLPPGTGGGCVQTGPFANFTEHIGPVAVAKYGTTDTDSVPDPLNDHPRCLKRDLNAGIAKRFTSFYNTTTLILQNNDVEHFQALMQADPRYIHGELGVHGGGHFTIGGDPGSDPFISPGDPAFFLHHSQIDRVYWIWQMLDFPNRKTIFGTGTFLNVPPSANVQLTDTIDITPLAPVVKVGDLLSTFAGPFCYIYV</sequence>
<feature type="domain" description="Tyrosinase copper-binding" evidence="5">
    <location>
        <begin position="343"/>
        <end position="354"/>
    </location>
</feature>
<keyword evidence="1" id="KW-0479">Metal-binding</keyword>
<dbReference type="PRINTS" id="PR00092">
    <property type="entry name" value="TYROSINASE"/>
</dbReference>
<accession>A0AAJ0B679</accession>
<dbReference type="InterPro" id="IPR008922">
    <property type="entry name" value="Di-copper_centre_dom_sf"/>
</dbReference>
<evidence type="ECO:0000256" key="1">
    <source>
        <dbReference type="ARBA" id="ARBA00022723"/>
    </source>
</evidence>
<dbReference type="PROSITE" id="PS00498">
    <property type="entry name" value="TYROSINASE_2"/>
    <property type="match status" value="1"/>
</dbReference>
<comment type="caution">
    <text evidence="6">The sequence shown here is derived from an EMBL/GenBank/DDBJ whole genome shotgun (WGS) entry which is preliminary data.</text>
</comment>
<protein>
    <recommendedName>
        <fullName evidence="4 5">Tyrosinase copper-binding domain-containing protein</fullName>
    </recommendedName>
</protein>
<dbReference type="SUPFAM" id="SSF48056">
    <property type="entry name" value="Di-copper centre-containing domain"/>
    <property type="match status" value="1"/>
</dbReference>
<evidence type="ECO:0000256" key="3">
    <source>
        <dbReference type="SAM" id="SignalP"/>
    </source>
</evidence>
<reference evidence="6" key="1">
    <citation type="submission" date="2023-06" db="EMBL/GenBank/DDBJ databases">
        <title>Genome-scale phylogeny and comparative genomics of the fungal order Sordariales.</title>
        <authorList>
            <consortium name="Lawrence Berkeley National Laboratory"/>
            <person name="Hensen N."/>
            <person name="Bonometti L."/>
            <person name="Westerberg I."/>
            <person name="Brannstrom I.O."/>
            <person name="Guillou S."/>
            <person name="Cros-Aarteil S."/>
            <person name="Calhoun S."/>
            <person name="Haridas S."/>
            <person name="Kuo A."/>
            <person name="Mondo S."/>
            <person name="Pangilinan J."/>
            <person name="Riley R."/>
            <person name="Labutti K."/>
            <person name="Andreopoulos B."/>
            <person name="Lipzen A."/>
            <person name="Chen C."/>
            <person name="Yanf M."/>
            <person name="Daum C."/>
            <person name="Ng V."/>
            <person name="Clum A."/>
            <person name="Steindorff A."/>
            <person name="Ohm R."/>
            <person name="Martin F."/>
            <person name="Silar P."/>
            <person name="Natvig D."/>
            <person name="Lalanne C."/>
            <person name="Gautier V."/>
            <person name="Ament-Velasquez S.L."/>
            <person name="Kruys A."/>
            <person name="Hutchinson M.I."/>
            <person name="Powell A.J."/>
            <person name="Barry K."/>
            <person name="Miller A.N."/>
            <person name="Grigoriev I.V."/>
            <person name="Debuchy R."/>
            <person name="Gladieux P."/>
            <person name="Thoren M.H."/>
            <person name="Johannesson H."/>
        </authorList>
    </citation>
    <scope>NUCLEOTIDE SEQUENCE</scope>
    <source>
        <strain evidence="6">PSN4</strain>
    </source>
</reference>
<keyword evidence="3" id="KW-0732">Signal</keyword>
<dbReference type="PROSITE" id="PS00497">
    <property type="entry name" value="TYROSINASE_1"/>
    <property type="match status" value="1"/>
</dbReference>
<dbReference type="GO" id="GO:0016491">
    <property type="term" value="F:oxidoreductase activity"/>
    <property type="evidence" value="ECO:0007669"/>
    <property type="project" value="UniProtKB-KW"/>
</dbReference>
<evidence type="ECO:0000256" key="2">
    <source>
        <dbReference type="ARBA" id="ARBA00023002"/>
    </source>
</evidence>
<feature type="chain" id="PRO_5042469193" description="Tyrosinase copper-binding domain-containing protein" evidence="3">
    <location>
        <begin position="22"/>
        <end position="419"/>
    </location>
</feature>
<dbReference type="PANTHER" id="PTHR11474">
    <property type="entry name" value="TYROSINASE FAMILY MEMBER"/>
    <property type="match status" value="1"/>
</dbReference>